<organism evidence="2 3">
    <name type="scientific">Methanoculleus virus Blf4</name>
    <dbReference type="NCBI Taxonomy" id="3070925"/>
    <lineage>
        <taxon>Viruses</taxon>
        <taxon>Duplodnaviria</taxon>
        <taxon>Heunggongvirae</taxon>
        <taxon>Uroviricota</taxon>
        <taxon>Caudoviricetes</taxon>
        <taxon>Pungoviridae</taxon>
        <taxon>Flagovirus</taxon>
        <taxon>Flagovirus limi</taxon>
    </lineage>
</organism>
<dbReference type="EMBL" id="MZ171369">
    <property type="protein sequence ID" value="QXM18650.1"/>
    <property type="molecule type" value="Genomic_DNA"/>
</dbReference>
<dbReference type="Pfam" id="PF14594">
    <property type="entry name" value="Sipho_Gp37"/>
    <property type="match status" value="1"/>
</dbReference>
<sequence>MSNPYPLAVYGVKTGRLPGWANEPILLTIPAGSVTGVLEDFPVMVKLSGASGKTAADVSKVFVALGSDANRKRICVTAGDGITPCYVEIKEWNTATQTAYLWVRVPRIDPGLDTHLYLYYDPLHAEMTDYVGDTASETAWNVWDNGWEFVGMKPSGGQLLDSTRNQNHGTIYGATEVDGPLGRCLSFDGVDDIVTVPHHTSLDPGTGDYSIESYVMFRPGDPADAWDEIVAKRQPVGRGYYLGGRHTGSGLETRFMMRDATDVRRDTPYIPHNYDTYYTVCAVLDRASDVQVVYVDKQSASTSPPPGDISSPGDLTIGYDPFFGPNAAVNGNISYVSISSVARSPAWIAATNLSLRDELIVYSDPGAPLTLAAYVDAYEYLSWTRRYRRPGAWKCQINRYLTAAKEFVPGRLVHFRRNGEDRLGLIETRQISVDTSGRPSEQWTVAGREVLGILGDRLCLHGVSTGTGYDVQTGPAETVMRHYVNINAINPADYTRIVPFLSLAPVDGGRGGATKQSARFDVLTDLLESICAASGLGYRGRWSWDDRRLYFEVIEGVDRSDSVKLSPALGNCTIKGYNESTNLAPSVAVVAGQGEAADRMVVDVGKEAGLCGLARRERFVDARDLTSEADLRQRGAEKLAEDGDTTTLEIEYIQTAMYRYGEDFDLGDIVHVEYPDIAAMDARIVEIVEEYAREGERLTLVLGTEWPDLTGVLRLAQKDNVVKRV</sequence>
<name>A0AA48X7E2_9CAUD</name>
<evidence type="ECO:0000259" key="1">
    <source>
        <dbReference type="Pfam" id="PF14594"/>
    </source>
</evidence>
<reference evidence="3" key="1">
    <citation type="submission" date="2021-05" db="EMBL/GenBank/DDBJ databases">
        <authorList>
            <person name="Kupczok A."/>
            <person name="Weidenbach K."/>
            <person name="Wolf S."/>
            <person name="Fischer M.A."/>
            <person name="Kern T."/>
            <person name="Reetz J."/>
            <person name="Urbanska N."/>
            <person name="Kunzel S."/>
            <person name="Schmitz R.A."/>
            <person name="Rother M."/>
        </authorList>
    </citation>
    <scope>NUCLEOTIDE SEQUENCE [LARGE SCALE GENOMIC DNA]</scope>
</reference>
<keyword evidence="3" id="KW-1185">Reference proteome</keyword>
<accession>A0AA48X7E2</accession>
<evidence type="ECO:0000313" key="2">
    <source>
        <dbReference type="EMBL" id="QXM18650.1"/>
    </source>
</evidence>
<dbReference type="InterPro" id="IPR013320">
    <property type="entry name" value="ConA-like_dom_sf"/>
</dbReference>
<evidence type="ECO:0000313" key="3">
    <source>
        <dbReference type="Proteomes" id="UP000827556"/>
    </source>
</evidence>
<proteinExistence type="predicted"/>
<dbReference type="Proteomes" id="UP000827556">
    <property type="component" value="Segment"/>
</dbReference>
<protein>
    <recommendedName>
        <fullName evidence="1">Gp28/Gp37-like domain-containing protein</fullName>
    </recommendedName>
</protein>
<feature type="domain" description="Gp28/Gp37-like" evidence="1">
    <location>
        <begin position="369"/>
        <end position="704"/>
    </location>
</feature>
<dbReference type="Pfam" id="PF13385">
    <property type="entry name" value="Laminin_G_3"/>
    <property type="match status" value="1"/>
</dbReference>
<dbReference type="Gene3D" id="2.60.120.200">
    <property type="match status" value="1"/>
</dbReference>
<dbReference type="InterPro" id="IPR029432">
    <property type="entry name" value="Gp28/Gp37-like_dom"/>
</dbReference>
<dbReference type="SUPFAM" id="SSF49899">
    <property type="entry name" value="Concanavalin A-like lectins/glucanases"/>
    <property type="match status" value="1"/>
</dbReference>